<reference evidence="5" key="1">
    <citation type="submission" date="2025-08" db="UniProtKB">
        <authorList>
            <consortium name="RefSeq"/>
        </authorList>
    </citation>
    <scope>IDENTIFICATION</scope>
    <source>
        <tissue evidence="5">Whole body</tissue>
    </source>
</reference>
<evidence type="ECO:0000256" key="2">
    <source>
        <dbReference type="SAM" id="Phobius"/>
    </source>
</evidence>
<dbReference type="GeneID" id="108626636"/>
<dbReference type="AlphaFoldDB" id="A0AAJ7WBY5"/>
<dbReference type="RefSeq" id="XP_026670776.1">
    <property type="nucleotide sequence ID" value="XM_026814975.1"/>
</dbReference>
<sequence>MLRLPVIVVLVISMFGRVSPVMPKEVEMNDKGNDTVLNITNSTVNDTISNNISNKSIEETVKKTEIVTEKLKKDIYITVPPDASAATPVNDLKKVENKTQNCTSNKEAEDMLHCKVMPHDNDDNDNTDSTSPLNATEPTTTVTSIASNKTEVNAESQVPEVQDKEPSGKNKTEDTVNTTRTMDQDTYKNVTTEPNHLATTNHSDVLNTDLKQNNSSSEASVLSPLLEDKAIISSDNAEAVKSAERPKAKRMPSGIIALVTAISFAVVIGLVYIGMIVWRRYIEYRYGHRELLVNELEFDTNDLRHFEL</sequence>
<keyword evidence="2" id="KW-0472">Membrane</keyword>
<gene>
    <name evidence="5" type="primary">LOC108626636</name>
</gene>
<feature type="compositionally biased region" description="Basic and acidic residues" evidence="1">
    <location>
        <begin position="161"/>
        <end position="174"/>
    </location>
</feature>
<proteinExistence type="predicted"/>
<evidence type="ECO:0000313" key="4">
    <source>
        <dbReference type="Proteomes" id="UP000694925"/>
    </source>
</evidence>
<keyword evidence="2" id="KW-0812">Transmembrane</keyword>
<feature type="region of interest" description="Disordered" evidence="1">
    <location>
        <begin position="117"/>
        <end position="178"/>
    </location>
</feature>
<evidence type="ECO:0000256" key="1">
    <source>
        <dbReference type="SAM" id="MobiDB-lite"/>
    </source>
</evidence>
<feature type="transmembrane region" description="Helical" evidence="2">
    <location>
        <begin position="255"/>
        <end position="278"/>
    </location>
</feature>
<evidence type="ECO:0000313" key="5">
    <source>
        <dbReference type="RefSeq" id="XP_026670776.1"/>
    </source>
</evidence>
<evidence type="ECO:0000256" key="3">
    <source>
        <dbReference type="SAM" id="SignalP"/>
    </source>
</evidence>
<accession>A0AAJ7WBY5</accession>
<keyword evidence="2" id="KW-1133">Transmembrane helix</keyword>
<keyword evidence="4" id="KW-1185">Reference proteome</keyword>
<keyword evidence="3" id="KW-0732">Signal</keyword>
<dbReference type="Proteomes" id="UP000694925">
    <property type="component" value="Unplaced"/>
</dbReference>
<name>A0AAJ7WBY5_9HYME</name>
<feature type="signal peptide" evidence="3">
    <location>
        <begin position="1"/>
        <end position="20"/>
    </location>
</feature>
<protein>
    <submittedName>
        <fullName evidence="5">Uncharacterized protein LOC108626636 isoform X2</fullName>
    </submittedName>
</protein>
<feature type="chain" id="PRO_5042611667" evidence="3">
    <location>
        <begin position="21"/>
        <end position="308"/>
    </location>
</feature>
<feature type="compositionally biased region" description="Polar residues" evidence="1">
    <location>
        <begin position="132"/>
        <end position="156"/>
    </location>
</feature>
<organism evidence="4 5">
    <name type="scientific">Ceratina calcarata</name>
    <dbReference type="NCBI Taxonomy" id="156304"/>
    <lineage>
        <taxon>Eukaryota</taxon>
        <taxon>Metazoa</taxon>
        <taxon>Ecdysozoa</taxon>
        <taxon>Arthropoda</taxon>
        <taxon>Hexapoda</taxon>
        <taxon>Insecta</taxon>
        <taxon>Pterygota</taxon>
        <taxon>Neoptera</taxon>
        <taxon>Endopterygota</taxon>
        <taxon>Hymenoptera</taxon>
        <taxon>Apocrita</taxon>
        <taxon>Aculeata</taxon>
        <taxon>Apoidea</taxon>
        <taxon>Anthophila</taxon>
        <taxon>Apidae</taxon>
        <taxon>Ceratina</taxon>
        <taxon>Zadontomerus</taxon>
    </lineage>
</organism>